<dbReference type="SMART" id="SM00342">
    <property type="entry name" value="HTH_ARAC"/>
    <property type="match status" value="1"/>
</dbReference>
<dbReference type="InterPro" id="IPR018060">
    <property type="entry name" value="HTH_AraC"/>
</dbReference>
<gene>
    <name evidence="6" type="ORF">C8E83_3734</name>
</gene>
<accession>A0A495IKQ5</accession>
<dbReference type="SUPFAM" id="SSF46689">
    <property type="entry name" value="Homeodomain-like"/>
    <property type="match status" value="1"/>
</dbReference>
<dbReference type="PROSITE" id="PS01124">
    <property type="entry name" value="HTH_ARAC_FAMILY_2"/>
    <property type="match status" value="1"/>
</dbReference>
<evidence type="ECO:0000256" key="3">
    <source>
        <dbReference type="ARBA" id="ARBA00023163"/>
    </source>
</evidence>
<dbReference type="Proteomes" id="UP000280008">
    <property type="component" value="Unassembled WGS sequence"/>
</dbReference>
<evidence type="ECO:0000256" key="1">
    <source>
        <dbReference type="ARBA" id="ARBA00023015"/>
    </source>
</evidence>
<dbReference type="GO" id="GO:0003700">
    <property type="term" value="F:DNA-binding transcription factor activity"/>
    <property type="evidence" value="ECO:0007669"/>
    <property type="project" value="InterPro"/>
</dbReference>
<evidence type="ECO:0000259" key="5">
    <source>
        <dbReference type="PROSITE" id="PS01124"/>
    </source>
</evidence>
<dbReference type="PANTHER" id="PTHR46796:SF12">
    <property type="entry name" value="HTH-TYPE DNA-BINDING TRANSCRIPTIONAL ACTIVATOR EUTR"/>
    <property type="match status" value="1"/>
</dbReference>
<dbReference type="Pfam" id="PF12833">
    <property type="entry name" value="HTH_18"/>
    <property type="match status" value="1"/>
</dbReference>
<dbReference type="InterPro" id="IPR009057">
    <property type="entry name" value="Homeodomain-like_sf"/>
</dbReference>
<keyword evidence="1" id="KW-0805">Transcription regulation</keyword>
<evidence type="ECO:0000313" key="7">
    <source>
        <dbReference type="Proteomes" id="UP000280008"/>
    </source>
</evidence>
<proteinExistence type="predicted"/>
<sequence>MSTPDPAFDAETDPARDADSRPADTRAADSRRHFETEGTDLDEAREFYTEGYNGSGFHMERTEKDFVYRYSLTGDDEMTLRSSAFFGTVLGTVQPKDEYIVSWISSGTAVMDLGGDETALALGRPAMFPTGKRFAFHFAETRQNLVQFDARYLERIAAERTGAAPGPLHFHHQVVPEAQELTAWKSTITRVARVVLGAPGDAPASPLLRAEANRAAAEALLATFSHDAPRPTMLLQLPSHAKLRAAVEFMHARAEQPITATDIAEAAGLSLRGLQHVFQQQLDTTPTDYLRGIRLDHVRAELGAHSPADTTVAAVARRWGFAHAGRFAGAYVRRFGEYPAATLGRA</sequence>
<dbReference type="Gene3D" id="1.10.10.60">
    <property type="entry name" value="Homeodomain-like"/>
    <property type="match status" value="1"/>
</dbReference>
<keyword evidence="3" id="KW-0804">Transcription</keyword>
<feature type="compositionally biased region" description="Basic and acidic residues" evidence="4">
    <location>
        <begin position="13"/>
        <end position="39"/>
    </location>
</feature>
<keyword evidence="2" id="KW-0238">DNA-binding</keyword>
<dbReference type="Pfam" id="PF14525">
    <property type="entry name" value="AraC_binding_2"/>
    <property type="match status" value="1"/>
</dbReference>
<name>A0A495IKQ5_9MICO</name>
<dbReference type="PANTHER" id="PTHR46796">
    <property type="entry name" value="HTH-TYPE TRANSCRIPTIONAL ACTIVATOR RHAS-RELATED"/>
    <property type="match status" value="1"/>
</dbReference>
<dbReference type="RefSeq" id="WP_170160007.1">
    <property type="nucleotide sequence ID" value="NZ_RBKS01000001.1"/>
</dbReference>
<evidence type="ECO:0000313" key="6">
    <source>
        <dbReference type="EMBL" id="RKR76557.1"/>
    </source>
</evidence>
<keyword evidence="7" id="KW-1185">Reference proteome</keyword>
<dbReference type="InterPro" id="IPR035418">
    <property type="entry name" value="AraC-bd_2"/>
</dbReference>
<protein>
    <submittedName>
        <fullName evidence="6">AraC family transcriptional regulator</fullName>
    </submittedName>
</protein>
<evidence type="ECO:0000256" key="4">
    <source>
        <dbReference type="SAM" id="MobiDB-lite"/>
    </source>
</evidence>
<dbReference type="InterPro" id="IPR050204">
    <property type="entry name" value="AraC_XylS_family_regulators"/>
</dbReference>
<feature type="domain" description="HTH araC/xylS-type" evidence="5">
    <location>
        <begin position="244"/>
        <end position="345"/>
    </location>
</feature>
<dbReference type="AlphaFoldDB" id="A0A495IKQ5"/>
<evidence type="ECO:0000256" key="2">
    <source>
        <dbReference type="ARBA" id="ARBA00023125"/>
    </source>
</evidence>
<feature type="region of interest" description="Disordered" evidence="4">
    <location>
        <begin position="1"/>
        <end position="39"/>
    </location>
</feature>
<dbReference type="GO" id="GO:0043565">
    <property type="term" value="F:sequence-specific DNA binding"/>
    <property type="evidence" value="ECO:0007669"/>
    <property type="project" value="InterPro"/>
</dbReference>
<reference evidence="6 7" key="1">
    <citation type="submission" date="2018-10" db="EMBL/GenBank/DDBJ databases">
        <title>Sequencing the genomes of 1000 actinobacteria strains.</title>
        <authorList>
            <person name="Klenk H.-P."/>
        </authorList>
    </citation>
    <scope>NUCLEOTIDE SEQUENCE [LARGE SCALE GENOMIC DNA]</scope>
    <source>
        <strain evidence="6 7">DSM 17894</strain>
    </source>
</reference>
<organism evidence="6 7">
    <name type="scientific">Frondihabitans australicus</name>
    <dbReference type="NCBI Taxonomy" id="386892"/>
    <lineage>
        <taxon>Bacteria</taxon>
        <taxon>Bacillati</taxon>
        <taxon>Actinomycetota</taxon>
        <taxon>Actinomycetes</taxon>
        <taxon>Micrococcales</taxon>
        <taxon>Microbacteriaceae</taxon>
        <taxon>Frondihabitans</taxon>
    </lineage>
</organism>
<comment type="caution">
    <text evidence="6">The sequence shown here is derived from an EMBL/GenBank/DDBJ whole genome shotgun (WGS) entry which is preliminary data.</text>
</comment>
<dbReference type="EMBL" id="RBKS01000001">
    <property type="protein sequence ID" value="RKR76557.1"/>
    <property type="molecule type" value="Genomic_DNA"/>
</dbReference>